<keyword evidence="1" id="KW-1133">Transmembrane helix</keyword>
<organism evidence="2 3">
    <name type="scientific">Klebsiella phage Marfa</name>
    <dbReference type="NCBI Taxonomy" id="2587809"/>
    <lineage>
        <taxon>Viruses</taxon>
        <taxon>Duplodnaviria</taxon>
        <taxon>Heunggongvirae</taxon>
        <taxon>Uroviricota</taxon>
        <taxon>Caudoviricetes</taxon>
        <taxon>Marfavirus</taxon>
        <taxon>Marfavirus marfa</taxon>
    </lineage>
</organism>
<dbReference type="Proteomes" id="UP000320940">
    <property type="component" value="Segment"/>
</dbReference>
<accession>A0A4Y5TSD9</accession>
<gene>
    <name evidence="2" type="ORF">CPT_Marfa_274</name>
</gene>
<sequence length="30" mass="3450">METSQIIFLVFWLAIMVPCFLALCKTVFGK</sequence>
<feature type="transmembrane region" description="Helical" evidence="1">
    <location>
        <begin position="6"/>
        <end position="28"/>
    </location>
</feature>
<evidence type="ECO:0000313" key="3">
    <source>
        <dbReference type="Proteomes" id="UP000320940"/>
    </source>
</evidence>
<evidence type="ECO:0000313" key="2">
    <source>
        <dbReference type="EMBL" id="QDB71919.1"/>
    </source>
</evidence>
<protein>
    <submittedName>
        <fullName evidence="2">Uncharacterized protein</fullName>
    </submittedName>
</protein>
<dbReference type="EMBL" id="MN044033">
    <property type="protein sequence ID" value="QDB71919.1"/>
    <property type="molecule type" value="Genomic_DNA"/>
</dbReference>
<keyword evidence="1" id="KW-0812">Transmembrane</keyword>
<name>A0A4Y5TSD9_9CAUD</name>
<keyword evidence="3" id="KW-1185">Reference proteome</keyword>
<reference evidence="3" key="1">
    <citation type="submission" date="2019-06" db="EMBL/GenBank/DDBJ databases">
        <title>Complete genome of the novel Klebsiella pneumoniae phage Marfa.</title>
        <authorList>
            <person name="Harb L."/>
            <person name="Boeckman J."/>
            <person name="Newkirk H."/>
            <person name="Liu M."/>
            <person name="Gill J."/>
            <person name="Ramsey J."/>
        </authorList>
    </citation>
    <scope>NUCLEOTIDE SEQUENCE [LARGE SCALE GENOMIC DNA]</scope>
</reference>
<evidence type="ECO:0000256" key="1">
    <source>
        <dbReference type="SAM" id="Phobius"/>
    </source>
</evidence>
<proteinExistence type="predicted"/>
<keyword evidence="1" id="KW-0472">Membrane</keyword>